<sequence length="116" mass="13201">MQNFKVRRSYSSPRPRHVVRAAIRDKAKLRASRTSAAELRVYRTSALRRGCMTATIGTPPSDHLSVSEHPFSRNLLRQNASRAFNAVAPTIWRRINSKQELKDIQQQHMSLASFGV</sequence>
<dbReference type="AlphaFoldDB" id="A0AAV5MUT1"/>
<comment type="caution">
    <text evidence="1">The sequence shown here is derived from an EMBL/GenBank/DDBJ whole genome shotgun (WGS) entry which is preliminary data.</text>
</comment>
<keyword evidence="2" id="KW-1185">Reference proteome</keyword>
<reference evidence="1 2" key="1">
    <citation type="journal article" date="2021" name="Commun. Biol.">
        <title>The genome of Shorea leprosula (Dipterocarpaceae) highlights the ecological relevance of drought in aseasonal tropical rainforests.</title>
        <authorList>
            <person name="Ng K.K.S."/>
            <person name="Kobayashi M.J."/>
            <person name="Fawcett J.A."/>
            <person name="Hatakeyama M."/>
            <person name="Paape T."/>
            <person name="Ng C.H."/>
            <person name="Ang C.C."/>
            <person name="Tnah L.H."/>
            <person name="Lee C.T."/>
            <person name="Nishiyama T."/>
            <person name="Sese J."/>
            <person name="O'Brien M.J."/>
            <person name="Copetti D."/>
            <person name="Mohd Noor M.I."/>
            <person name="Ong R.C."/>
            <person name="Putra M."/>
            <person name="Sireger I.Z."/>
            <person name="Indrioko S."/>
            <person name="Kosugi Y."/>
            <person name="Izuno A."/>
            <person name="Isagi Y."/>
            <person name="Lee S.L."/>
            <person name="Shimizu K.K."/>
        </authorList>
    </citation>
    <scope>NUCLEOTIDE SEQUENCE [LARGE SCALE GENOMIC DNA]</scope>
    <source>
        <strain evidence="1">214</strain>
    </source>
</reference>
<accession>A0AAV5MUT1</accession>
<evidence type="ECO:0000313" key="2">
    <source>
        <dbReference type="Proteomes" id="UP001054252"/>
    </source>
</evidence>
<proteinExistence type="predicted"/>
<organism evidence="1 2">
    <name type="scientific">Rubroshorea leprosula</name>
    <dbReference type="NCBI Taxonomy" id="152421"/>
    <lineage>
        <taxon>Eukaryota</taxon>
        <taxon>Viridiplantae</taxon>
        <taxon>Streptophyta</taxon>
        <taxon>Embryophyta</taxon>
        <taxon>Tracheophyta</taxon>
        <taxon>Spermatophyta</taxon>
        <taxon>Magnoliopsida</taxon>
        <taxon>eudicotyledons</taxon>
        <taxon>Gunneridae</taxon>
        <taxon>Pentapetalae</taxon>
        <taxon>rosids</taxon>
        <taxon>malvids</taxon>
        <taxon>Malvales</taxon>
        <taxon>Dipterocarpaceae</taxon>
        <taxon>Rubroshorea</taxon>
    </lineage>
</organism>
<gene>
    <name evidence="1" type="ORF">SLEP1_g60261</name>
</gene>
<dbReference type="EMBL" id="BPVZ01001815">
    <property type="protein sequence ID" value="GKV53745.1"/>
    <property type="molecule type" value="Genomic_DNA"/>
</dbReference>
<evidence type="ECO:0000313" key="1">
    <source>
        <dbReference type="EMBL" id="GKV53745.1"/>
    </source>
</evidence>
<protein>
    <submittedName>
        <fullName evidence="1">Uncharacterized protein</fullName>
    </submittedName>
</protein>
<dbReference type="Proteomes" id="UP001054252">
    <property type="component" value="Unassembled WGS sequence"/>
</dbReference>
<name>A0AAV5MUT1_9ROSI</name>
<feature type="non-terminal residue" evidence="1">
    <location>
        <position position="116"/>
    </location>
</feature>